<evidence type="ECO:0000313" key="2">
    <source>
        <dbReference type="Proteomes" id="UP000616885"/>
    </source>
</evidence>
<name>A0A8H7NI65_BIOOC</name>
<dbReference type="EMBL" id="JADCTT010000002">
    <property type="protein sequence ID" value="KAF9756452.1"/>
    <property type="molecule type" value="Genomic_DNA"/>
</dbReference>
<protein>
    <submittedName>
        <fullName evidence="1">Uncharacterized protein</fullName>
    </submittedName>
</protein>
<reference evidence="1" key="1">
    <citation type="submission" date="2020-10" db="EMBL/GenBank/DDBJ databases">
        <title>High-Quality Genome Resource of Clonostachys rosea strain S41 by Oxford Nanopore Long-Read Sequencing.</title>
        <authorList>
            <person name="Wang H."/>
        </authorList>
    </citation>
    <scope>NUCLEOTIDE SEQUENCE</scope>
    <source>
        <strain evidence="1">S41</strain>
    </source>
</reference>
<sequence>MYMYTCMPIQIRPPDRYSTSEPLLLEHAANVKGIIGCVATMRSTFAFTQTLAATGANDFEYEGPSQFIIQWGTPLCFLDRVHIATRLMYVRTVVAYRVGLPIR</sequence>
<gene>
    <name evidence="1" type="ORF">IM811_007396</name>
</gene>
<dbReference type="Proteomes" id="UP000616885">
    <property type="component" value="Unassembled WGS sequence"/>
</dbReference>
<dbReference type="AlphaFoldDB" id="A0A8H7NI65"/>
<accession>A0A8H7NI65</accession>
<organism evidence="1 2">
    <name type="scientific">Bionectria ochroleuca</name>
    <name type="common">Gliocladium roseum</name>
    <dbReference type="NCBI Taxonomy" id="29856"/>
    <lineage>
        <taxon>Eukaryota</taxon>
        <taxon>Fungi</taxon>
        <taxon>Dikarya</taxon>
        <taxon>Ascomycota</taxon>
        <taxon>Pezizomycotina</taxon>
        <taxon>Sordariomycetes</taxon>
        <taxon>Hypocreomycetidae</taxon>
        <taxon>Hypocreales</taxon>
        <taxon>Bionectriaceae</taxon>
        <taxon>Clonostachys</taxon>
    </lineage>
</organism>
<comment type="caution">
    <text evidence="1">The sequence shown here is derived from an EMBL/GenBank/DDBJ whole genome shotgun (WGS) entry which is preliminary data.</text>
</comment>
<proteinExistence type="predicted"/>
<evidence type="ECO:0000313" key="1">
    <source>
        <dbReference type="EMBL" id="KAF9756452.1"/>
    </source>
</evidence>